<protein>
    <recommendedName>
        <fullName evidence="5">protein adenylyltransferase</fullName>
        <ecNumber evidence="5">2.7.7.108</ecNumber>
    </recommendedName>
</protein>
<dbReference type="EMBL" id="BMDH01000005">
    <property type="protein sequence ID" value="GGI15205.1"/>
    <property type="molecule type" value="Genomic_DNA"/>
</dbReference>
<reference evidence="10" key="2">
    <citation type="submission" date="2020-09" db="EMBL/GenBank/DDBJ databases">
        <authorList>
            <person name="Sun Q."/>
            <person name="Sedlacek I."/>
        </authorList>
    </citation>
    <scope>NUCLEOTIDE SEQUENCE</scope>
    <source>
        <strain evidence="10">CCM 8606</strain>
    </source>
</reference>
<dbReference type="InterPro" id="IPR036597">
    <property type="entry name" value="Fido-like_dom_sf"/>
</dbReference>
<feature type="compositionally biased region" description="Polar residues" evidence="8">
    <location>
        <begin position="235"/>
        <end position="244"/>
    </location>
</feature>
<evidence type="ECO:0000313" key="11">
    <source>
        <dbReference type="Proteomes" id="UP000619536"/>
    </source>
</evidence>
<evidence type="ECO:0000256" key="6">
    <source>
        <dbReference type="ARBA" id="ARBA00047939"/>
    </source>
</evidence>
<feature type="compositionally biased region" description="Basic residues" evidence="8">
    <location>
        <begin position="245"/>
        <end position="255"/>
    </location>
</feature>
<keyword evidence="11" id="KW-1185">Reference proteome</keyword>
<dbReference type="Gene3D" id="1.10.3290.10">
    <property type="entry name" value="Fido-like domain"/>
    <property type="match status" value="1"/>
</dbReference>
<evidence type="ECO:0000256" key="3">
    <source>
        <dbReference type="ARBA" id="ARBA00022741"/>
    </source>
</evidence>
<dbReference type="PROSITE" id="PS51459">
    <property type="entry name" value="FIDO"/>
    <property type="match status" value="1"/>
</dbReference>
<dbReference type="PANTHER" id="PTHR39560:SF1">
    <property type="entry name" value="PROTEIN ADENYLYLTRANSFERASE FIC-RELATED"/>
    <property type="match status" value="1"/>
</dbReference>
<accession>A0A8J3AJX2</accession>
<evidence type="ECO:0000256" key="5">
    <source>
        <dbReference type="ARBA" id="ARBA00034531"/>
    </source>
</evidence>
<sequence length="255" mass="29638">MVDSPVFDPYLIQGTTVLRNLAGIIDSAEFDAFESTSARLRMIEFFDSNPQVEPTLRGVRAIHYQLFQDVYDWAGQLRTINMGKGESLFLPLEFFSNGIEYFERTLKEDHYLQGLNRVQFIERLAMNFDNLNVLHPFREGNGRTQRLFWSVIARDAGWDIQWPQISAQENIDASVQALLHVNYQPLMALFDRCVSPLDRYSLVFSMLNHQPILDSGKQYATEISEDIRQRHSSRYIASSNSQSHRPTRRRKSRGR</sequence>
<evidence type="ECO:0000313" key="10">
    <source>
        <dbReference type="EMBL" id="GGI15205.1"/>
    </source>
</evidence>
<dbReference type="RefSeq" id="WP_188355643.1">
    <property type="nucleotide sequence ID" value="NZ_BMDH01000005.1"/>
</dbReference>
<keyword evidence="4" id="KW-0067">ATP-binding</keyword>
<gene>
    <name evidence="10" type="ORF">GCM10007377_14740</name>
</gene>
<dbReference type="Proteomes" id="UP000619536">
    <property type="component" value="Unassembled WGS sequence"/>
</dbReference>
<comment type="caution">
    <text evidence="10">The sequence shown here is derived from an EMBL/GenBank/DDBJ whole genome shotgun (WGS) entry which is preliminary data.</text>
</comment>
<reference evidence="10" key="1">
    <citation type="journal article" date="2014" name="Int. J. Syst. Evol. Microbiol.">
        <title>Complete genome sequence of Corynebacterium casei LMG S-19264T (=DSM 44701T), isolated from a smear-ripened cheese.</title>
        <authorList>
            <consortium name="US DOE Joint Genome Institute (JGI-PGF)"/>
            <person name="Walter F."/>
            <person name="Albersmeier A."/>
            <person name="Kalinowski J."/>
            <person name="Ruckert C."/>
        </authorList>
    </citation>
    <scope>NUCLEOTIDE SEQUENCE</scope>
    <source>
        <strain evidence="10">CCM 8606</strain>
    </source>
</reference>
<keyword evidence="2" id="KW-0548">Nucleotidyltransferase</keyword>
<comment type="catalytic activity">
    <reaction evidence="7">
        <text>L-tyrosyl-[protein] + ATP = O-(5'-adenylyl)-L-tyrosyl-[protein] + diphosphate</text>
        <dbReference type="Rhea" id="RHEA:54288"/>
        <dbReference type="Rhea" id="RHEA-COMP:10136"/>
        <dbReference type="Rhea" id="RHEA-COMP:13846"/>
        <dbReference type="ChEBI" id="CHEBI:30616"/>
        <dbReference type="ChEBI" id="CHEBI:33019"/>
        <dbReference type="ChEBI" id="CHEBI:46858"/>
        <dbReference type="ChEBI" id="CHEBI:83624"/>
        <dbReference type="EC" id="2.7.7.108"/>
    </reaction>
</comment>
<evidence type="ECO:0000256" key="1">
    <source>
        <dbReference type="ARBA" id="ARBA00022679"/>
    </source>
</evidence>
<evidence type="ECO:0000256" key="2">
    <source>
        <dbReference type="ARBA" id="ARBA00022695"/>
    </source>
</evidence>
<dbReference type="PANTHER" id="PTHR39560">
    <property type="entry name" value="PROTEIN ADENYLYLTRANSFERASE FIC-RELATED"/>
    <property type="match status" value="1"/>
</dbReference>
<feature type="domain" description="Fido" evidence="9">
    <location>
        <begin position="54"/>
        <end position="192"/>
    </location>
</feature>
<dbReference type="GO" id="GO:0005524">
    <property type="term" value="F:ATP binding"/>
    <property type="evidence" value="ECO:0007669"/>
    <property type="project" value="UniProtKB-KW"/>
</dbReference>
<name>A0A8J3AJX2_9BIFI</name>
<proteinExistence type="predicted"/>
<dbReference type="EC" id="2.7.7.108" evidence="5"/>
<dbReference type="Pfam" id="PF02661">
    <property type="entry name" value="Fic"/>
    <property type="match status" value="1"/>
</dbReference>
<keyword evidence="3" id="KW-0547">Nucleotide-binding</keyword>
<evidence type="ECO:0000259" key="9">
    <source>
        <dbReference type="PROSITE" id="PS51459"/>
    </source>
</evidence>
<comment type="catalytic activity">
    <reaction evidence="6">
        <text>L-threonyl-[protein] + ATP = 3-O-(5'-adenylyl)-L-threonyl-[protein] + diphosphate</text>
        <dbReference type="Rhea" id="RHEA:54292"/>
        <dbReference type="Rhea" id="RHEA-COMP:11060"/>
        <dbReference type="Rhea" id="RHEA-COMP:13847"/>
        <dbReference type="ChEBI" id="CHEBI:30013"/>
        <dbReference type="ChEBI" id="CHEBI:30616"/>
        <dbReference type="ChEBI" id="CHEBI:33019"/>
        <dbReference type="ChEBI" id="CHEBI:138113"/>
        <dbReference type="EC" id="2.7.7.108"/>
    </reaction>
</comment>
<evidence type="ECO:0000256" key="8">
    <source>
        <dbReference type="SAM" id="MobiDB-lite"/>
    </source>
</evidence>
<organism evidence="10 11">
    <name type="scientific">Galliscardovia ingluviei</name>
    <dbReference type="NCBI Taxonomy" id="1769422"/>
    <lineage>
        <taxon>Bacteria</taxon>
        <taxon>Bacillati</taxon>
        <taxon>Actinomycetota</taxon>
        <taxon>Actinomycetes</taxon>
        <taxon>Bifidobacteriales</taxon>
        <taxon>Bifidobacteriaceae</taxon>
        <taxon>Galliscardovia</taxon>
    </lineage>
</organism>
<dbReference type="GO" id="GO:0070733">
    <property type="term" value="F:AMPylase activity"/>
    <property type="evidence" value="ECO:0007669"/>
    <property type="project" value="UniProtKB-EC"/>
</dbReference>
<keyword evidence="1" id="KW-0808">Transferase</keyword>
<dbReference type="AlphaFoldDB" id="A0A8J3AJX2"/>
<dbReference type="InterPro" id="IPR003812">
    <property type="entry name" value="Fido"/>
</dbReference>
<dbReference type="GO" id="GO:0051302">
    <property type="term" value="P:regulation of cell division"/>
    <property type="evidence" value="ECO:0007669"/>
    <property type="project" value="TreeGrafter"/>
</dbReference>
<feature type="region of interest" description="Disordered" evidence="8">
    <location>
        <begin position="234"/>
        <end position="255"/>
    </location>
</feature>
<dbReference type="SUPFAM" id="SSF140931">
    <property type="entry name" value="Fic-like"/>
    <property type="match status" value="1"/>
</dbReference>
<evidence type="ECO:0000256" key="7">
    <source>
        <dbReference type="ARBA" id="ARBA00048696"/>
    </source>
</evidence>
<evidence type="ECO:0000256" key="4">
    <source>
        <dbReference type="ARBA" id="ARBA00022840"/>
    </source>
</evidence>